<sequence>MVRRPSSEDRLDAIGSSVGVRFAERAIRERARFNTQLDVLKFLCKEIWNALFNKTADRLRTNNAGIFAVQDNNLRWLQYIAHDDERVAQASAQAFAAFTRGLIRGALRSMGVDAIVTAEIDQIPQCTFGCIPHQRDQVGVGRPPALCELCLINTASAHLVSSVCVCVCGARACGPDRPPVSDHKADISVDRKTAEGFPRARCALRWSHLYPIAVPRRMGDLTKLIRVVVLVVAVMLEHASVGHVILPYGGSAGNRKQASSNVFDRGFSTGTDGHVAQATNENRAQAYDRANVAQNAFNTAEIGVAGLGGAGSTGTNSRALSANFDRGALLSSAAGDVVQHQGSSRTARDSAVRNAALDTGVALNGPYGASFGRSAKSLFQNDQAARGSAAHLGQSLVNSANSDQVFDQGAVNRASYSRAVLGQGLGGVGSAGESQDAYSAVLNRGRLSKYARRGASNVANDVHQAGRSRLVDQAASDTASIFGGGGGSHGSTDQRSHVASAGSALDHADSAQSLYDSAGHSNLLDSQYAKGARGSSVVIGAGLPGGVSSGTQYSSSAAGYDRRADVGNANSAATRSSAATTTAFDNNVNDNRLHATAAIGVPYGAPMYAAPAPYVYGAVPGYYAY</sequence>
<protein>
    <recommendedName>
        <fullName evidence="5">Trafficking protein particle complex subunit 6B</fullName>
    </recommendedName>
</protein>
<evidence type="ECO:0000313" key="4">
    <source>
        <dbReference type="Proteomes" id="UP000290189"/>
    </source>
</evidence>
<organism evidence="3 4">
    <name type="scientific">Plasmodiophora brassicae</name>
    <name type="common">Clubroot disease agent</name>
    <dbReference type="NCBI Taxonomy" id="37360"/>
    <lineage>
        <taxon>Eukaryota</taxon>
        <taxon>Sar</taxon>
        <taxon>Rhizaria</taxon>
        <taxon>Endomyxa</taxon>
        <taxon>Phytomyxea</taxon>
        <taxon>Plasmodiophorida</taxon>
        <taxon>Plasmodiophoridae</taxon>
        <taxon>Plasmodiophora</taxon>
    </lineage>
</organism>
<dbReference type="PANTHER" id="PTHR12817">
    <property type="entry name" value="TRAFFICKING PROTEIN PARTICLE COMPLEX SUBUNIT 6B"/>
    <property type="match status" value="1"/>
</dbReference>
<evidence type="ECO:0000256" key="1">
    <source>
        <dbReference type="ARBA" id="ARBA00006218"/>
    </source>
</evidence>
<dbReference type="Gene3D" id="3.30.1380.20">
    <property type="entry name" value="Trafficking protein particle complex subunit 3"/>
    <property type="match status" value="1"/>
</dbReference>
<evidence type="ECO:0008006" key="5">
    <source>
        <dbReference type="Google" id="ProtNLM"/>
    </source>
</evidence>
<dbReference type="Pfam" id="PF04051">
    <property type="entry name" value="TRAPP"/>
    <property type="match status" value="1"/>
</dbReference>
<reference evidence="3 4" key="1">
    <citation type="submission" date="2018-03" db="EMBL/GenBank/DDBJ databases">
        <authorList>
            <person name="Fogelqvist J."/>
        </authorList>
    </citation>
    <scope>NUCLEOTIDE SEQUENCE [LARGE SCALE GENOMIC DNA]</scope>
</reference>
<evidence type="ECO:0000256" key="2">
    <source>
        <dbReference type="SAM" id="MobiDB-lite"/>
    </source>
</evidence>
<keyword evidence="3" id="KW-0496">Mitochondrion</keyword>
<comment type="similarity">
    <text evidence="1">Belongs to the TRAPP small subunits family. BET3 subfamily.</text>
</comment>
<gene>
    <name evidence="3" type="ORF">PLBR_LOCUS1493</name>
</gene>
<dbReference type="GO" id="GO:0005802">
    <property type="term" value="C:trans-Golgi network"/>
    <property type="evidence" value="ECO:0007669"/>
    <property type="project" value="TreeGrafter"/>
</dbReference>
<dbReference type="Proteomes" id="UP000290189">
    <property type="component" value="Unassembled WGS sequence"/>
</dbReference>
<dbReference type="CDD" id="cd14944">
    <property type="entry name" value="TRAPPC6A_Trs33"/>
    <property type="match status" value="1"/>
</dbReference>
<dbReference type="GO" id="GO:0005801">
    <property type="term" value="C:cis-Golgi network"/>
    <property type="evidence" value="ECO:0007669"/>
    <property type="project" value="TreeGrafter"/>
</dbReference>
<evidence type="ECO:0000313" key="3">
    <source>
        <dbReference type="EMBL" id="SPQ94278.1"/>
    </source>
</evidence>
<dbReference type="EMBL" id="OVEO01000002">
    <property type="protein sequence ID" value="SPQ94278.1"/>
    <property type="molecule type" value="Genomic_DNA"/>
</dbReference>
<dbReference type="InterPro" id="IPR037992">
    <property type="entry name" value="TRAPPC6/Trs33"/>
</dbReference>
<dbReference type="PANTHER" id="PTHR12817:SF0">
    <property type="entry name" value="GEO08327P1"/>
    <property type="match status" value="1"/>
</dbReference>
<dbReference type="InterPro" id="IPR007194">
    <property type="entry name" value="TRAPP_component"/>
</dbReference>
<dbReference type="InterPro" id="IPR024096">
    <property type="entry name" value="NO_sig/Golgi_transp_ligand-bd"/>
</dbReference>
<accession>A0A3P3Y250</accession>
<dbReference type="AlphaFoldDB" id="A0A3P3Y250"/>
<dbReference type="GO" id="GO:0030008">
    <property type="term" value="C:TRAPP complex"/>
    <property type="evidence" value="ECO:0007669"/>
    <property type="project" value="TreeGrafter"/>
</dbReference>
<dbReference type="SUPFAM" id="SSF111126">
    <property type="entry name" value="Ligand-binding domain in the NO signalling and Golgi transport"/>
    <property type="match status" value="1"/>
</dbReference>
<proteinExistence type="inferred from homology"/>
<dbReference type="GO" id="GO:0006888">
    <property type="term" value="P:endoplasmic reticulum to Golgi vesicle-mediated transport"/>
    <property type="evidence" value="ECO:0007669"/>
    <property type="project" value="TreeGrafter"/>
</dbReference>
<name>A0A3P3Y250_PLABS</name>
<geneLocation type="mitochondrion" evidence="3"/>
<feature type="region of interest" description="Disordered" evidence="2">
    <location>
        <begin position="481"/>
        <end position="504"/>
    </location>
</feature>